<organism evidence="1 2">
    <name type="scientific">Amycolatopsis viridis</name>
    <dbReference type="NCBI Taxonomy" id="185678"/>
    <lineage>
        <taxon>Bacteria</taxon>
        <taxon>Bacillati</taxon>
        <taxon>Actinomycetota</taxon>
        <taxon>Actinomycetes</taxon>
        <taxon>Pseudonocardiales</taxon>
        <taxon>Pseudonocardiaceae</taxon>
        <taxon>Amycolatopsis</taxon>
    </lineage>
</organism>
<name>A0ABX0STF4_9PSEU</name>
<accession>A0ABX0STF4</accession>
<comment type="caution">
    <text evidence="1">The sequence shown here is derived from an EMBL/GenBank/DDBJ whole genome shotgun (WGS) entry which is preliminary data.</text>
</comment>
<reference evidence="1 2" key="1">
    <citation type="submission" date="2020-03" db="EMBL/GenBank/DDBJ databases">
        <title>Sequencing the genomes of 1000 actinobacteria strains.</title>
        <authorList>
            <person name="Klenk H.-P."/>
        </authorList>
    </citation>
    <scope>NUCLEOTIDE SEQUENCE [LARGE SCALE GENOMIC DNA]</scope>
    <source>
        <strain evidence="1 2">DSM 45668</strain>
    </source>
</reference>
<keyword evidence="2" id="KW-1185">Reference proteome</keyword>
<dbReference type="Proteomes" id="UP000754495">
    <property type="component" value="Unassembled WGS sequence"/>
</dbReference>
<sequence>MSAVTVLRAFRRVRCPRCGGRRTELRVFGTRRDGRPGRRRCRRDLRAAARRWRRDPRCAACRPATGAGRRPVQR</sequence>
<dbReference type="EMBL" id="JAANOU010000001">
    <property type="protein sequence ID" value="NIH80237.1"/>
    <property type="molecule type" value="Genomic_DNA"/>
</dbReference>
<protein>
    <submittedName>
        <fullName evidence="1">Uncharacterized protein</fullName>
    </submittedName>
</protein>
<evidence type="ECO:0000313" key="2">
    <source>
        <dbReference type="Proteomes" id="UP000754495"/>
    </source>
</evidence>
<evidence type="ECO:0000313" key="1">
    <source>
        <dbReference type="EMBL" id="NIH80237.1"/>
    </source>
</evidence>
<proteinExistence type="predicted"/>
<gene>
    <name evidence="1" type="ORF">FHX46_002767</name>
</gene>